<dbReference type="KEGG" id="rba:RB1203"/>
<dbReference type="STRING" id="243090.RB1203"/>
<organism evidence="2 3">
    <name type="scientific">Rhodopirellula baltica (strain DSM 10527 / NCIMB 13988 / SH1)</name>
    <dbReference type="NCBI Taxonomy" id="243090"/>
    <lineage>
        <taxon>Bacteria</taxon>
        <taxon>Pseudomonadati</taxon>
        <taxon>Planctomycetota</taxon>
        <taxon>Planctomycetia</taxon>
        <taxon>Pirellulales</taxon>
        <taxon>Pirellulaceae</taxon>
        <taxon>Rhodopirellula</taxon>
    </lineage>
</organism>
<name>Q7UXP4_RHOBA</name>
<dbReference type="PATRIC" id="fig|243090.15.peg.551"/>
<accession>Q7UXP4</accession>
<sequence length="68" mass="7454">MQDAPHGRITISARAMRWESARNKVGRTKRSEVPAKANSSTPDEDEAMGAKAHASSHRANITRHRCTG</sequence>
<feature type="region of interest" description="Disordered" evidence="1">
    <location>
        <begin position="21"/>
        <end position="68"/>
    </location>
</feature>
<dbReference type="AlphaFoldDB" id="Q7UXP4"/>
<protein>
    <submittedName>
        <fullName evidence="2">Uncharacterized protein</fullName>
    </submittedName>
</protein>
<dbReference type="Proteomes" id="UP000001025">
    <property type="component" value="Chromosome"/>
</dbReference>
<dbReference type="EnsemblBacteria" id="CAD71962">
    <property type="protein sequence ID" value="CAD71962"/>
    <property type="gene ID" value="RB1203"/>
</dbReference>
<gene>
    <name evidence="2" type="ordered locus">RB1203</name>
</gene>
<feature type="compositionally biased region" description="Basic residues" evidence="1">
    <location>
        <begin position="54"/>
        <end position="68"/>
    </location>
</feature>
<evidence type="ECO:0000313" key="2">
    <source>
        <dbReference type="EMBL" id="CAD71962.1"/>
    </source>
</evidence>
<evidence type="ECO:0000313" key="3">
    <source>
        <dbReference type="Proteomes" id="UP000001025"/>
    </source>
</evidence>
<proteinExistence type="predicted"/>
<dbReference type="InParanoid" id="Q7UXP4"/>
<reference evidence="2 3" key="1">
    <citation type="journal article" date="2003" name="Proc. Natl. Acad. Sci. U.S.A.">
        <title>Complete genome sequence of the marine planctomycete Pirellula sp. strain 1.</title>
        <authorList>
            <person name="Gloeckner F.O."/>
            <person name="Kube M."/>
            <person name="Bauer M."/>
            <person name="Teeling H."/>
            <person name="Lombardot T."/>
            <person name="Ludwig W."/>
            <person name="Gade D."/>
            <person name="Beck A."/>
            <person name="Borzym K."/>
            <person name="Heitmann K."/>
            <person name="Rabus R."/>
            <person name="Schlesner H."/>
            <person name="Amann R."/>
            <person name="Reinhardt R."/>
        </authorList>
    </citation>
    <scope>NUCLEOTIDE SEQUENCE [LARGE SCALE GENOMIC DNA]</scope>
    <source>
        <strain evidence="3">DSM 10527 / NCIMB 13988 / SH1</strain>
    </source>
</reference>
<evidence type="ECO:0000256" key="1">
    <source>
        <dbReference type="SAM" id="MobiDB-lite"/>
    </source>
</evidence>
<dbReference type="EMBL" id="BX294134">
    <property type="protein sequence ID" value="CAD71962.1"/>
    <property type="molecule type" value="Genomic_DNA"/>
</dbReference>
<keyword evidence="3" id="KW-1185">Reference proteome</keyword>
<dbReference type="HOGENOM" id="CLU_2791186_0_0_0"/>